<dbReference type="Gene3D" id="3.40.50.150">
    <property type="entry name" value="Vaccinia Virus protein VP39"/>
    <property type="match status" value="1"/>
</dbReference>
<evidence type="ECO:0000313" key="4">
    <source>
        <dbReference type="Proteomes" id="UP001178507"/>
    </source>
</evidence>
<keyword evidence="4" id="KW-1185">Reference proteome</keyword>
<sequence>MGSQPRSLEAAHKSLAAPMARFLCVGLALVPVLAGTGNKMGGVKPPLEGLLHPGPDPKSPHAEGYEPRTGGGLWDFGAAHAARVLLHVLRTAPEGDAREVSRAMEDFSRQHQLGFAFAGLEDEVAAAVQAAAAAAGLELAPGPGDRFFAPSPKQPKDAPLRRLRVLVLGSRLCGFELRVLPQLLRAAAAEVVSVEEDPHLSDTGAQLLSHALGEREDVRHLPLLLGTDTTLTELLETLREAYELPSFDLVVLQGSEGWSQAEQAQDACGSRSCAGGGSGACAGTQRGVCQVRGGAGLKVFHLRGPCIRGSGCSGLRVSRE</sequence>
<keyword evidence="2" id="KW-0732">Signal</keyword>
<organism evidence="3 4">
    <name type="scientific">Effrenium voratum</name>
    <dbReference type="NCBI Taxonomy" id="2562239"/>
    <lineage>
        <taxon>Eukaryota</taxon>
        <taxon>Sar</taxon>
        <taxon>Alveolata</taxon>
        <taxon>Dinophyceae</taxon>
        <taxon>Suessiales</taxon>
        <taxon>Symbiodiniaceae</taxon>
        <taxon>Effrenium</taxon>
    </lineage>
</organism>
<feature type="signal peptide" evidence="2">
    <location>
        <begin position="1"/>
        <end position="34"/>
    </location>
</feature>
<name>A0AA36J9V3_9DINO</name>
<proteinExistence type="predicted"/>
<evidence type="ECO:0000313" key="3">
    <source>
        <dbReference type="EMBL" id="CAJ1401161.1"/>
    </source>
</evidence>
<dbReference type="AlphaFoldDB" id="A0AA36J9V3"/>
<accession>A0AA36J9V3</accession>
<protein>
    <submittedName>
        <fullName evidence="3">Uncharacterized protein</fullName>
    </submittedName>
</protein>
<evidence type="ECO:0000256" key="2">
    <source>
        <dbReference type="SAM" id="SignalP"/>
    </source>
</evidence>
<dbReference type="InterPro" id="IPR029063">
    <property type="entry name" value="SAM-dependent_MTases_sf"/>
</dbReference>
<gene>
    <name evidence="3" type="ORF">EVOR1521_LOCUS24362</name>
</gene>
<feature type="region of interest" description="Disordered" evidence="1">
    <location>
        <begin position="44"/>
        <end position="68"/>
    </location>
</feature>
<feature type="chain" id="PRO_5041379890" evidence="2">
    <location>
        <begin position="35"/>
        <end position="320"/>
    </location>
</feature>
<comment type="caution">
    <text evidence="3">The sequence shown here is derived from an EMBL/GenBank/DDBJ whole genome shotgun (WGS) entry which is preliminary data.</text>
</comment>
<evidence type="ECO:0000256" key="1">
    <source>
        <dbReference type="SAM" id="MobiDB-lite"/>
    </source>
</evidence>
<dbReference type="EMBL" id="CAUJNA010003403">
    <property type="protein sequence ID" value="CAJ1401161.1"/>
    <property type="molecule type" value="Genomic_DNA"/>
</dbReference>
<dbReference type="Proteomes" id="UP001178507">
    <property type="component" value="Unassembled WGS sequence"/>
</dbReference>
<reference evidence="3" key="1">
    <citation type="submission" date="2023-08" db="EMBL/GenBank/DDBJ databases">
        <authorList>
            <person name="Chen Y."/>
            <person name="Shah S."/>
            <person name="Dougan E. K."/>
            <person name="Thang M."/>
            <person name="Chan C."/>
        </authorList>
    </citation>
    <scope>NUCLEOTIDE SEQUENCE</scope>
</reference>